<name>A0ABT6NB71_9FIRM</name>
<feature type="transmembrane region" description="Helical" evidence="1">
    <location>
        <begin position="6"/>
        <end position="27"/>
    </location>
</feature>
<protein>
    <recommendedName>
        <fullName evidence="4">Competence protein ComGF</fullName>
    </recommendedName>
</protein>
<accession>A0ABT6NB71</accession>
<evidence type="ECO:0000313" key="2">
    <source>
        <dbReference type="EMBL" id="MDH8677667.1"/>
    </source>
</evidence>
<dbReference type="Proteomes" id="UP001158045">
    <property type="component" value="Unassembled WGS sequence"/>
</dbReference>
<keyword evidence="1" id="KW-0812">Transmembrane</keyword>
<dbReference type="EMBL" id="JARYZI010000003">
    <property type="protein sequence ID" value="MDH8677667.1"/>
    <property type="molecule type" value="Genomic_DNA"/>
</dbReference>
<keyword evidence="1" id="KW-0472">Membrane</keyword>
<evidence type="ECO:0000313" key="3">
    <source>
        <dbReference type="Proteomes" id="UP001158045"/>
    </source>
</evidence>
<comment type="caution">
    <text evidence="2">The sequence shown here is derived from an EMBL/GenBank/DDBJ whole genome shotgun (WGS) entry which is preliminary data.</text>
</comment>
<keyword evidence="3" id="KW-1185">Reference proteome</keyword>
<gene>
    <name evidence="2" type="ORF">QE109_05885</name>
</gene>
<evidence type="ECO:0000256" key="1">
    <source>
        <dbReference type="SAM" id="Phobius"/>
    </source>
</evidence>
<keyword evidence="1" id="KW-1133">Transmembrane helix</keyword>
<organism evidence="2 3">
    <name type="scientific">Fusibacter bizertensis</name>
    <dbReference type="NCBI Taxonomy" id="1488331"/>
    <lineage>
        <taxon>Bacteria</taxon>
        <taxon>Bacillati</taxon>
        <taxon>Bacillota</taxon>
        <taxon>Clostridia</taxon>
        <taxon>Eubacteriales</taxon>
        <taxon>Eubacteriales Family XII. Incertae Sedis</taxon>
        <taxon>Fusibacter</taxon>
    </lineage>
</organism>
<proteinExistence type="predicted"/>
<sequence length="127" mass="15037">MNALESVIIIPIILVIILFIFSLFSFATQLNLDEMNFSRYFLMNTLEDASINTLTTKNEYPVIHRDWLFYQINILENTSTINNQFTLPSREDYFNNKGDWHIVRYNRTFLALANEASQIFLREDSKE</sequence>
<dbReference type="RefSeq" id="WP_281093487.1">
    <property type="nucleotide sequence ID" value="NZ_JARYZI010000003.1"/>
</dbReference>
<reference evidence="2 3" key="1">
    <citation type="submission" date="2023-04" db="EMBL/GenBank/DDBJ databases">
        <title>Fusibacter bizertensis strain WBS, isolated from littoral bottom sediments of the Arctic seas - biochemical and genomic analysis.</title>
        <authorList>
            <person name="Brioukhanov A.L."/>
        </authorList>
    </citation>
    <scope>NUCLEOTIDE SEQUENCE [LARGE SCALE GENOMIC DNA]</scope>
    <source>
        <strain evidence="2 3">WBS</strain>
    </source>
</reference>
<evidence type="ECO:0008006" key="4">
    <source>
        <dbReference type="Google" id="ProtNLM"/>
    </source>
</evidence>